<feature type="domain" description="B box-type" evidence="6">
    <location>
        <begin position="145"/>
        <end position="185"/>
    </location>
</feature>
<keyword evidence="3" id="KW-0862">Zinc</keyword>
<sequence>MASALSEEQFQCTICLSIFKNPASIPCGHNFCLECIKCFWDTRRKSECPLCKEAFKIRPKLRVNVGLKDITEQFKRSVDTVSPAPKLPRQPSSSDVLCDMCHENKPTAVKSCLICQISYCDIHLTPHLSDPVMTEHVLMDPATFISSHLCRNHNRHLDMFCKSDQMPVCIRCTETDHTDHATVPIEKESKRLKVRTRGAFTPNHRCYFGFIVSYGTTERLCC</sequence>
<proteinExistence type="predicted"/>
<evidence type="ECO:0008006" key="9">
    <source>
        <dbReference type="Google" id="ProtNLM"/>
    </source>
</evidence>
<dbReference type="STRING" id="43700.ENSMALP00000017782"/>
<dbReference type="Proteomes" id="UP000261600">
    <property type="component" value="Unplaced"/>
</dbReference>
<evidence type="ECO:0000256" key="1">
    <source>
        <dbReference type="ARBA" id="ARBA00022723"/>
    </source>
</evidence>
<name>A0A3Q3JSF7_MONAL</name>
<keyword evidence="8" id="KW-1185">Reference proteome</keyword>
<organism evidence="7 8">
    <name type="scientific">Monopterus albus</name>
    <name type="common">Swamp eel</name>
    <dbReference type="NCBI Taxonomy" id="43700"/>
    <lineage>
        <taxon>Eukaryota</taxon>
        <taxon>Metazoa</taxon>
        <taxon>Chordata</taxon>
        <taxon>Craniata</taxon>
        <taxon>Vertebrata</taxon>
        <taxon>Euteleostomi</taxon>
        <taxon>Actinopterygii</taxon>
        <taxon>Neopterygii</taxon>
        <taxon>Teleostei</taxon>
        <taxon>Neoteleostei</taxon>
        <taxon>Acanthomorphata</taxon>
        <taxon>Anabantaria</taxon>
        <taxon>Synbranchiformes</taxon>
        <taxon>Synbranchidae</taxon>
        <taxon>Monopterus</taxon>
    </lineage>
</organism>
<dbReference type="Pfam" id="PF00643">
    <property type="entry name" value="zf-B_box"/>
    <property type="match status" value="1"/>
</dbReference>
<feature type="domain" description="RING-type" evidence="5">
    <location>
        <begin position="12"/>
        <end position="52"/>
    </location>
</feature>
<evidence type="ECO:0000259" key="6">
    <source>
        <dbReference type="PROSITE" id="PS50119"/>
    </source>
</evidence>
<dbReference type="PROSITE" id="PS50119">
    <property type="entry name" value="ZF_BBOX"/>
    <property type="match status" value="1"/>
</dbReference>
<dbReference type="SMART" id="SM00336">
    <property type="entry name" value="BBOX"/>
    <property type="match status" value="1"/>
</dbReference>
<dbReference type="Pfam" id="PF15227">
    <property type="entry name" value="zf-C3HC4_4"/>
    <property type="match status" value="1"/>
</dbReference>
<dbReference type="InterPro" id="IPR013083">
    <property type="entry name" value="Znf_RING/FYVE/PHD"/>
</dbReference>
<dbReference type="SUPFAM" id="SSF57850">
    <property type="entry name" value="RING/U-box"/>
    <property type="match status" value="1"/>
</dbReference>
<evidence type="ECO:0000256" key="4">
    <source>
        <dbReference type="PROSITE-ProRule" id="PRU00024"/>
    </source>
</evidence>
<dbReference type="CDD" id="cd19769">
    <property type="entry name" value="Bbox2_TRIM16-like"/>
    <property type="match status" value="1"/>
</dbReference>
<dbReference type="Gene3D" id="4.10.830.40">
    <property type="match status" value="1"/>
</dbReference>
<evidence type="ECO:0000256" key="3">
    <source>
        <dbReference type="ARBA" id="ARBA00022833"/>
    </source>
</evidence>
<evidence type="ECO:0000313" key="7">
    <source>
        <dbReference type="Ensembl" id="ENSMALP00000017782.1"/>
    </source>
</evidence>
<accession>A0A3Q3JSF7</accession>
<dbReference type="InterPro" id="IPR017907">
    <property type="entry name" value="Znf_RING_CS"/>
</dbReference>
<dbReference type="AlphaFoldDB" id="A0A3Q3JSF7"/>
<dbReference type="InterPro" id="IPR001841">
    <property type="entry name" value="Znf_RING"/>
</dbReference>
<dbReference type="GO" id="GO:0008270">
    <property type="term" value="F:zinc ion binding"/>
    <property type="evidence" value="ECO:0007669"/>
    <property type="project" value="UniProtKB-KW"/>
</dbReference>
<dbReference type="PANTHER" id="PTHR25465:SF32">
    <property type="entry name" value="BLOODTHIRSTY-RELATED GENE FAMILY, MEMBER 16 ISOFORM X1-RELATED"/>
    <property type="match status" value="1"/>
</dbReference>
<dbReference type="PANTHER" id="PTHR25465">
    <property type="entry name" value="B-BOX DOMAIN CONTAINING"/>
    <property type="match status" value="1"/>
</dbReference>
<dbReference type="InterPro" id="IPR000315">
    <property type="entry name" value="Znf_B-box"/>
</dbReference>
<dbReference type="PROSITE" id="PS50089">
    <property type="entry name" value="ZF_RING_2"/>
    <property type="match status" value="1"/>
</dbReference>
<dbReference type="PROSITE" id="PS00518">
    <property type="entry name" value="ZF_RING_1"/>
    <property type="match status" value="1"/>
</dbReference>
<reference evidence="7" key="2">
    <citation type="submission" date="2025-09" db="UniProtKB">
        <authorList>
            <consortium name="Ensembl"/>
        </authorList>
    </citation>
    <scope>IDENTIFICATION</scope>
</reference>
<keyword evidence="2 4" id="KW-0863">Zinc-finger</keyword>
<evidence type="ECO:0000256" key="2">
    <source>
        <dbReference type="ARBA" id="ARBA00022771"/>
    </source>
</evidence>
<dbReference type="Ensembl" id="ENSMALT00000018131.1">
    <property type="protein sequence ID" value="ENSMALP00000017782.1"/>
    <property type="gene ID" value="ENSMALG00000012409.1"/>
</dbReference>
<keyword evidence="1" id="KW-0479">Metal-binding</keyword>
<dbReference type="InterPro" id="IPR051051">
    <property type="entry name" value="E3_ubiq-ligase_TRIM/RNF"/>
</dbReference>
<dbReference type="Gene3D" id="3.30.160.60">
    <property type="entry name" value="Classic Zinc Finger"/>
    <property type="match status" value="1"/>
</dbReference>
<evidence type="ECO:0000313" key="8">
    <source>
        <dbReference type="Proteomes" id="UP000261600"/>
    </source>
</evidence>
<reference evidence="7" key="1">
    <citation type="submission" date="2025-08" db="UniProtKB">
        <authorList>
            <consortium name="Ensembl"/>
        </authorList>
    </citation>
    <scope>IDENTIFICATION</scope>
</reference>
<protein>
    <recommendedName>
        <fullName evidence="9">RING-type domain-containing protein</fullName>
    </recommendedName>
</protein>
<dbReference type="SUPFAM" id="SSF57845">
    <property type="entry name" value="B-box zinc-binding domain"/>
    <property type="match status" value="1"/>
</dbReference>
<dbReference type="Gene3D" id="3.30.40.10">
    <property type="entry name" value="Zinc/RING finger domain, C3HC4 (zinc finger)"/>
    <property type="match status" value="1"/>
</dbReference>
<dbReference type="SMART" id="SM00184">
    <property type="entry name" value="RING"/>
    <property type="match status" value="1"/>
</dbReference>
<evidence type="ECO:0000259" key="5">
    <source>
        <dbReference type="PROSITE" id="PS50089"/>
    </source>
</evidence>